<evidence type="ECO:0000256" key="2">
    <source>
        <dbReference type="ARBA" id="ARBA00022730"/>
    </source>
</evidence>
<comment type="function">
    <text evidence="8">One of two assembly initiator proteins, it binds directly to the 5'-end of the 23S rRNA, where it nucleates assembly of the 50S subunit.</text>
</comment>
<evidence type="ECO:0000256" key="8">
    <source>
        <dbReference type="HAMAP-Rule" id="MF_01326"/>
    </source>
</evidence>
<dbReference type="GO" id="GO:0019843">
    <property type="term" value="F:rRNA binding"/>
    <property type="evidence" value="ECO:0007669"/>
    <property type="project" value="UniProtKB-UniRule"/>
</dbReference>
<evidence type="ECO:0000256" key="9">
    <source>
        <dbReference type="RuleBase" id="RU003477"/>
    </source>
</evidence>
<dbReference type="SMART" id="SM00739">
    <property type="entry name" value="KOW"/>
    <property type="match status" value="1"/>
</dbReference>
<dbReference type="InterPro" id="IPR005824">
    <property type="entry name" value="KOW"/>
</dbReference>
<sequence length="107" mass="11810">MRKIRQGDEVVVIAGKDKGRRGTVLRVVDGGTRVVVENVNKVKKHQKPNPMVGQTGGIIEMEKSVDISNVMLFNPASEKGDRVGFKQLEDGTKVRFFKSNGEVVDTK</sequence>
<dbReference type="FunFam" id="2.30.30.30:FF:000004">
    <property type="entry name" value="50S ribosomal protein L24"/>
    <property type="match status" value="1"/>
</dbReference>
<dbReference type="InterPro" id="IPR041988">
    <property type="entry name" value="Ribosomal_uL24_KOW"/>
</dbReference>
<keyword evidence="4 8" id="KW-0689">Ribosomal protein</keyword>
<dbReference type="PANTHER" id="PTHR12903">
    <property type="entry name" value="MITOCHONDRIAL RIBOSOMAL PROTEIN L24"/>
    <property type="match status" value="1"/>
</dbReference>
<evidence type="ECO:0000256" key="4">
    <source>
        <dbReference type="ARBA" id="ARBA00022980"/>
    </source>
</evidence>
<dbReference type="Proteomes" id="UP000078596">
    <property type="component" value="Chromosome"/>
</dbReference>
<reference evidence="11 12" key="1">
    <citation type="submission" date="2016-06" db="EMBL/GenBank/DDBJ databases">
        <title>Insight into the functional genes involving in sulfur oxidation in Pearl River water.</title>
        <authorList>
            <person name="Luo J."/>
            <person name="Tan X."/>
            <person name="Lin W."/>
        </authorList>
    </citation>
    <scope>NUCLEOTIDE SEQUENCE [LARGE SCALE GENOMIC DNA]</scope>
    <source>
        <strain evidence="11 12">LS2</strain>
    </source>
</reference>
<dbReference type="PROSITE" id="PS01108">
    <property type="entry name" value="RIBOSOMAL_L24"/>
    <property type="match status" value="1"/>
</dbReference>
<dbReference type="HAMAP" id="MF_01326_B">
    <property type="entry name" value="Ribosomal_uL24_B"/>
    <property type="match status" value="1"/>
</dbReference>
<dbReference type="GO" id="GO:0003735">
    <property type="term" value="F:structural constituent of ribosome"/>
    <property type="evidence" value="ECO:0007669"/>
    <property type="project" value="InterPro"/>
</dbReference>
<name>A0A191ZIU4_9GAMM</name>
<dbReference type="NCBIfam" id="TIGR01079">
    <property type="entry name" value="rplX_bact"/>
    <property type="match status" value="1"/>
</dbReference>
<dbReference type="EMBL" id="CP016027">
    <property type="protein sequence ID" value="ANJ67767.1"/>
    <property type="molecule type" value="Genomic_DNA"/>
</dbReference>
<evidence type="ECO:0000313" key="11">
    <source>
        <dbReference type="EMBL" id="ANJ67767.1"/>
    </source>
</evidence>
<dbReference type="Pfam" id="PF00467">
    <property type="entry name" value="KOW"/>
    <property type="match status" value="1"/>
</dbReference>
<dbReference type="RefSeq" id="WP_066101293.1">
    <property type="nucleotide sequence ID" value="NZ_CP016027.1"/>
</dbReference>
<evidence type="ECO:0000313" key="12">
    <source>
        <dbReference type="Proteomes" id="UP000078596"/>
    </source>
</evidence>
<dbReference type="InterPro" id="IPR005825">
    <property type="entry name" value="Ribosomal_uL24_CS"/>
</dbReference>
<evidence type="ECO:0000256" key="7">
    <source>
        <dbReference type="ARBA" id="ARBA00058688"/>
    </source>
</evidence>
<keyword evidence="5 8" id="KW-0687">Ribonucleoprotein</keyword>
<comment type="subunit">
    <text evidence="8">Part of the 50S ribosomal subunit.</text>
</comment>
<evidence type="ECO:0000256" key="1">
    <source>
        <dbReference type="ARBA" id="ARBA00010618"/>
    </source>
</evidence>
<dbReference type="OrthoDB" id="9807419at2"/>
<accession>A0A191ZIU4</accession>
<feature type="domain" description="KOW" evidence="10">
    <location>
        <begin position="3"/>
        <end position="30"/>
    </location>
</feature>
<dbReference type="InterPro" id="IPR003256">
    <property type="entry name" value="Ribosomal_uL24"/>
</dbReference>
<dbReference type="KEGG" id="haz:A9404_10615"/>
<evidence type="ECO:0000256" key="3">
    <source>
        <dbReference type="ARBA" id="ARBA00022884"/>
    </source>
</evidence>
<dbReference type="Pfam" id="PF17136">
    <property type="entry name" value="ribosomal_L24"/>
    <property type="match status" value="1"/>
</dbReference>
<evidence type="ECO:0000256" key="5">
    <source>
        <dbReference type="ARBA" id="ARBA00023274"/>
    </source>
</evidence>
<gene>
    <name evidence="8" type="primary">rplX</name>
    <name evidence="11" type="ORF">A9404_10615</name>
</gene>
<proteinExistence type="inferred from homology"/>
<comment type="function">
    <text evidence="7 8">One of the proteins that surrounds the polypeptide exit tunnel on the outside of the subunit.</text>
</comment>
<dbReference type="InterPro" id="IPR057264">
    <property type="entry name" value="Ribosomal_uL24_C"/>
</dbReference>
<dbReference type="InterPro" id="IPR014722">
    <property type="entry name" value="Rib_uL2_dom2"/>
</dbReference>
<dbReference type="GO" id="GO:1990904">
    <property type="term" value="C:ribonucleoprotein complex"/>
    <property type="evidence" value="ECO:0007669"/>
    <property type="project" value="UniProtKB-KW"/>
</dbReference>
<organism evidence="11 12">
    <name type="scientific">Halothiobacillus diazotrophicus</name>
    <dbReference type="NCBI Taxonomy" id="1860122"/>
    <lineage>
        <taxon>Bacteria</taxon>
        <taxon>Pseudomonadati</taxon>
        <taxon>Pseudomonadota</taxon>
        <taxon>Gammaproteobacteria</taxon>
        <taxon>Chromatiales</taxon>
        <taxon>Halothiobacillaceae</taxon>
        <taxon>Halothiobacillus</taxon>
    </lineage>
</organism>
<protein>
    <recommendedName>
        <fullName evidence="6 8">Large ribosomal subunit protein uL24</fullName>
    </recommendedName>
</protein>
<dbReference type="SUPFAM" id="SSF50104">
    <property type="entry name" value="Translation proteins SH3-like domain"/>
    <property type="match status" value="1"/>
</dbReference>
<evidence type="ECO:0000259" key="10">
    <source>
        <dbReference type="SMART" id="SM00739"/>
    </source>
</evidence>
<comment type="similarity">
    <text evidence="1 8 9">Belongs to the universal ribosomal protein uL24 family.</text>
</comment>
<keyword evidence="3 8" id="KW-0694">RNA-binding</keyword>
<dbReference type="CDD" id="cd06089">
    <property type="entry name" value="KOW_RPL26"/>
    <property type="match status" value="1"/>
</dbReference>
<keyword evidence="2 8" id="KW-0699">rRNA-binding</keyword>
<dbReference type="InterPro" id="IPR008991">
    <property type="entry name" value="Translation_prot_SH3-like_sf"/>
</dbReference>
<dbReference type="Gene3D" id="2.30.30.30">
    <property type="match status" value="1"/>
</dbReference>
<dbReference type="GO" id="GO:0005840">
    <property type="term" value="C:ribosome"/>
    <property type="evidence" value="ECO:0007669"/>
    <property type="project" value="UniProtKB-KW"/>
</dbReference>
<dbReference type="STRING" id="1860122.A9404_10615"/>
<evidence type="ECO:0000256" key="6">
    <source>
        <dbReference type="ARBA" id="ARBA00035206"/>
    </source>
</evidence>
<dbReference type="GO" id="GO:0006412">
    <property type="term" value="P:translation"/>
    <property type="evidence" value="ECO:0007669"/>
    <property type="project" value="UniProtKB-UniRule"/>
</dbReference>
<dbReference type="AlphaFoldDB" id="A0A191ZIU4"/>
<keyword evidence="12" id="KW-1185">Reference proteome</keyword>